<dbReference type="Proteomes" id="UP000002748">
    <property type="component" value="Unassembled WGS sequence"/>
</dbReference>
<dbReference type="RefSeq" id="XP_014180643.1">
    <property type="nucleotide sequence ID" value="XM_014325168.1"/>
</dbReference>
<dbReference type="KEGG" id="tasa:A1Q1_02223"/>
<evidence type="ECO:0000313" key="2">
    <source>
        <dbReference type="Proteomes" id="UP000002748"/>
    </source>
</evidence>
<accession>J6F0R7</accession>
<comment type="caution">
    <text evidence="1">The sequence shown here is derived from an EMBL/GenBank/DDBJ whole genome shotgun (WGS) entry which is preliminary data.</text>
</comment>
<dbReference type="EMBL" id="ALBS01000192">
    <property type="protein sequence ID" value="EJT48757.1"/>
    <property type="molecule type" value="Genomic_DNA"/>
</dbReference>
<sequence>MRFLYSMLAHAPVNAEVSVTTRADVGDIEGIPQGPAFAEFVANRHSSPDKHQQWGRQLGVEAVELRGLSGAGYEEFEAVLRSRVAKNIFTAFFIMQLADQEAQVYSGAVLVHVPDGTWCLALGDAASSRPAPPMAKGILSSLASGCRTRFGIKLRPDPTMDGSLDGALEFTARLRAGPPDDAEIERTNAHVLKVIEQSPALYANAGDDNVVAEACAEVFGGETQIVLTAGPARRRRTSR</sequence>
<proteinExistence type="predicted"/>
<dbReference type="AlphaFoldDB" id="J6F0R7"/>
<evidence type="ECO:0000313" key="1">
    <source>
        <dbReference type="EMBL" id="EJT48757.1"/>
    </source>
</evidence>
<name>J6F0R7_TRIAS</name>
<reference evidence="1 2" key="1">
    <citation type="journal article" date="2012" name="Eukaryot. Cell">
        <title>Draft genome sequence of CBS 2479, the standard type strain of Trichosporon asahii.</title>
        <authorList>
            <person name="Yang R.Y."/>
            <person name="Li H.T."/>
            <person name="Zhu H."/>
            <person name="Zhou G.P."/>
            <person name="Wang M."/>
            <person name="Wang L."/>
        </authorList>
    </citation>
    <scope>NUCLEOTIDE SEQUENCE [LARGE SCALE GENOMIC DNA]</scope>
    <source>
        <strain evidence="2">ATCC 90039 / CBS 2479 / JCM 2466 / KCTC 7840 / NCYC 2677 / UAMH 7654</strain>
    </source>
</reference>
<dbReference type="GeneID" id="25985737"/>
<organism evidence="1 2">
    <name type="scientific">Trichosporon asahii var. asahii (strain ATCC 90039 / CBS 2479 / JCM 2466 / KCTC 7840 / NBRC 103889/ NCYC 2677 / UAMH 7654)</name>
    <name type="common">Yeast</name>
    <dbReference type="NCBI Taxonomy" id="1186058"/>
    <lineage>
        <taxon>Eukaryota</taxon>
        <taxon>Fungi</taxon>
        <taxon>Dikarya</taxon>
        <taxon>Basidiomycota</taxon>
        <taxon>Agaricomycotina</taxon>
        <taxon>Tremellomycetes</taxon>
        <taxon>Trichosporonales</taxon>
        <taxon>Trichosporonaceae</taxon>
        <taxon>Trichosporon</taxon>
    </lineage>
</organism>
<protein>
    <submittedName>
        <fullName evidence="1">Uncharacterized protein</fullName>
    </submittedName>
</protein>
<dbReference type="HOGENOM" id="CLU_1161860_0_0_1"/>
<gene>
    <name evidence="1" type="ORF">A1Q1_02223</name>
</gene>
<dbReference type="VEuPathDB" id="FungiDB:A1Q1_02223"/>